<name>A0AAN8NG87_9PEZI</name>
<proteinExistence type="predicted"/>
<reference evidence="2 3" key="1">
    <citation type="submission" date="2019-10" db="EMBL/GenBank/DDBJ databases">
        <authorList>
            <person name="Palmer J.M."/>
        </authorList>
    </citation>
    <scope>NUCLEOTIDE SEQUENCE [LARGE SCALE GENOMIC DNA]</scope>
    <source>
        <strain evidence="2 3">TWF506</strain>
    </source>
</reference>
<sequence length="880" mass="98720">MSTEAPKPVDPNPTVDQTEKEAEAQEALENQELVTWIPYIASKGVESKQILYTLAKKNKVNAPVVIGDPYFVAMRGSDLENFMEAKDFNKPVAFTPAGIYFVSMAELASCSGQLLVGANKSTGLKEDGKFQNPTQLEIYGIDGNHMKITVGFTRSMGYKKFAEMAARTWFGFSSEANYNEARKDRPDIEAGGIICGPDAGFKPLVEALGKLKATNDENLRGFGEYLKSETINRKYKAGFYYNDVGGGADIVPAGKFTWFKRVTVRPRYANAETLAKEDGLYVRLNMDDFKISTLDVGHGSTNPNRCYIEKEHFKSIWENTVFKGGEIVGIQRKRPAPEGEKEDSSKPKTSKPGEGTDVSGGTADPEKEKEKEKGKEETEEVAKPGARRSWATEIGSDEGFVSNVVPEIYFRDEAGKVWAKRTSDSQKISNFMHYYERGTTRPDYGNGRFPRAVDMTNLKIWIHQLIDDVERYGGTADKPREKLSNIFEKAHPTTMKTAYEFLPAGKKAGDINAKEYTWLSRSCFGDYDTYIENKLLAEYLKPDITEERQVPKDIDTGIIAKLEKDHANGIKKLAAFNKVEGKDEYTDHTSRSTRITAAKIDAAYGTRASALNQGAVMEGISATDVANCLGWSDMRSTPLRGWDKERFSKAEWLHRCGYAYGGLTDDDEKSSQVKENLIFGSSETNSIMTRYEDIYRNAILRERTLTQELKAVYDKAAMANPAAQLVNATLTTQLTGNGGMLRFKDDAYQRELIAVPKAKITPEPKAWTDISKRYPWLCNELTYDFELDKPSQIFKVARKWTNKFFPFDRLFFTRLEGIVDDAICLKLWELAILDAKTTADRKIGEAAARPILIIPQKAKVEKKDDVEMKEKEDEVVIGGE</sequence>
<dbReference type="EMBL" id="JAVHJM010000009">
    <property type="protein sequence ID" value="KAK6506318.1"/>
    <property type="molecule type" value="Genomic_DNA"/>
</dbReference>
<dbReference type="Proteomes" id="UP001307849">
    <property type="component" value="Unassembled WGS sequence"/>
</dbReference>
<comment type="caution">
    <text evidence="2">The sequence shown here is derived from an EMBL/GenBank/DDBJ whole genome shotgun (WGS) entry which is preliminary data.</text>
</comment>
<evidence type="ECO:0000313" key="2">
    <source>
        <dbReference type="EMBL" id="KAK6506318.1"/>
    </source>
</evidence>
<gene>
    <name evidence="2" type="ORF">TWF506_011236</name>
</gene>
<feature type="compositionally biased region" description="Basic and acidic residues" evidence="1">
    <location>
        <begin position="335"/>
        <end position="346"/>
    </location>
</feature>
<organism evidence="2 3">
    <name type="scientific">Arthrobotrys conoides</name>
    <dbReference type="NCBI Taxonomy" id="74498"/>
    <lineage>
        <taxon>Eukaryota</taxon>
        <taxon>Fungi</taxon>
        <taxon>Dikarya</taxon>
        <taxon>Ascomycota</taxon>
        <taxon>Pezizomycotina</taxon>
        <taxon>Orbiliomycetes</taxon>
        <taxon>Orbiliales</taxon>
        <taxon>Orbiliaceae</taxon>
        <taxon>Arthrobotrys</taxon>
    </lineage>
</organism>
<feature type="region of interest" description="Disordered" evidence="1">
    <location>
        <begin position="1"/>
        <end position="25"/>
    </location>
</feature>
<accession>A0AAN8NG87</accession>
<keyword evidence="3" id="KW-1185">Reference proteome</keyword>
<dbReference type="AlphaFoldDB" id="A0AAN8NG87"/>
<feature type="region of interest" description="Disordered" evidence="1">
    <location>
        <begin position="328"/>
        <end position="390"/>
    </location>
</feature>
<evidence type="ECO:0000256" key="1">
    <source>
        <dbReference type="SAM" id="MobiDB-lite"/>
    </source>
</evidence>
<protein>
    <submittedName>
        <fullName evidence="2">Uncharacterized protein</fullName>
    </submittedName>
</protein>
<feature type="compositionally biased region" description="Basic and acidic residues" evidence="1">
    <location>
        <begin position="364"/>
        <end position="382"/>
    </location>
</feature>
<evidence type="ECO:0000313" key="3">
    <source>
        <dbReference type="Proteomes" id="UP001307849"/>
    </source>
</evidence>